<dbReference type="SUPFAM" id="SSF51905">
    <property type="entry name" value="FAD/NAD(P)-binding domain"/>
    <property type="match status" value="1"/>
</dbReference>
<dbReference type="Gene3D" id="3.50.50.60">
    <property type="entry name" value="FAD/NAD(P)-binding domain"/>
    <property type="match status" value="1"/>
</dbReference>
<reference evidence="1" key="1">
    <citation type="submission" date="2020-05" db="EMBL/GenBank/DDBJ databases">
        <authorList>
            <person name="Chiriac C."/>
            <person name="Salcher M."/>
            <person name="Ghai R."/>
            <person name="Kavagutti S V."/>
        </authorList>
    </citation>
    <scope>NUCLEOTIDE SEQUENCE</scope>
</reference>
<evidence type="ECO:0000313" key="1">
    <source>
        <dbReference type="EMBL" id="CAB5026342.1"/>
    </source>
</evidence>
<gene>
    <name evidence="1" type="ORF">UFOPK3992_02017</name>
</gene>
<proteinExistence type="predicted"/>
<dbReference type="AlphaFoldDB" id="A0A6J7RC47"/>
<dbReference type="InterPro" id="IPR036188">
    <property type="entry name" value="FAD/NAD-bd_sf"/>
</dbReference>
<protein>
    <submittedName>
        <fullName evidence="1">Unannotated protein</fullName>
    </submittedName>
</protein>
<name>A0A6J7RC47_9ZZZZ</name>
<organism evidence="1">
    <name type="scientific">freshwater metagenome</name>
    <dbReference type="NCBI Taxonomy" id="449393"/>
    <lineage>
        <taxon>unclassified sequences</taxon>
        <taxon>metagenomes</taxon>
        <taxon>ecological metagenomes</taxon>
    </lineage>
</organism>
<accession>A0A6J7RC47</accession>
<dbReference type="EMBL" id="CAFBOZ010000373">
    <property type="protein sequence ID" value="CAB5026342.1"/>
    <property type="molecule type" value="Genomic_DNA"/>
</dbReference>
<sequence>MLLERDQLTSGTTWHAAGLMQVGFIEVAGDAGRLEEYRRVNPVDVTMSMAKGARMQGATIIEGCPVTEVIVRDGAVAGVADGPPTLPHTHGVCGVCMTESVTRSRGN</sequence>